<dbReference type="AlphaFoldDB" id="A0A4R5TL00"/>
<evidence type="ECO:0000313" key="1">
    <source>
        <dbReference type="EMBL" id="TDK21483.1"/>
    </source>
</evidence>
<name>A0A4R5TL00_9GAMM</name>
<dbReference type="Proteomes" id="UP000294796">
    <property type="component" value="Unassembled WGS sequence"/>
</dbReference>
<protein>
    <submittedName>
        <fullName evidence="1">Uncharacterized protein</fullName>
    </submittedName>
</protein>
<organism evidence="1 2">
    <name type="scientific">Luteimonas aestuarii</name>
    <dbReference type="NCBI Taxonomy" id="453837"/>
    <lineage>
        <taxon>Bacteria</taxon>
        <taxon>Pseudomonadati</taxon>
        <taxon>Pseudomonadota</taxon>
        <taxon>Gammaproteobacteria</taxon>
        <taxon>Lysobacterales</taxon>
        <taxon>Lysobacteraceae</taxon>
        <taxon>Luteimonas</taxon>
    </lineage>
</organism>
<evidence type="ECO:0000313" key="2">
    <source>
        <dbReference type="Proteomes" id="UP000294796"/>
    </source>
</evidence>
<sequence length="71" mass="8339">MDDFYERFRNAGKMPSVFKYNTELYKSLRNAGMGRLTSIRGVYSALGEQLRNGKYPWNKVDNINVRRVAHH</sequence>
<dbReference type="OrthoDB" id="9765204at2"/>
<proteinExistence type="predicted"/>
<keyword evidence="2" id="KW-1185">Reference proteome</keyword>
<gene>
    <name evidence="1" type="ORF">E2F46_14685</name>
</gene>
<comment type="caution">
    <text evidence="1">The sequence shown here is derived from an EMBL/GenBank/DDBJ whole genome shotgun (WGS) entry which is preliminary data.</text>
</comment>
<accession>A0A4R5TL00</accession>
<reference evidence="1 2" key="1">
    <citation type="submission" date="2019-03" db="EMBL/GenBank/DDBJ databases">
        <title>Luteimonas zhaokaii sp.nov., isolated from the rectal contents of Plateau pika in Yushu, Qinghai Province, China.</title>
        <authorList>
            <person name="Zhang G."/>
        </authorList>
    </citation>
    <scope>NUCLEOTIDE SEQUENCE [LARGE SCALE GENOMIC DNA]</scope>
    <source>
        <strain evidence="1 2">B9</strain>
    </source>
</reference>
<dbReference type="EMBL" id="SMTF01000016">
    <property type="protein sequence ID" value="TDK21483.1"/>
    <property type="molecule type" value="Genomic_DNA"/>
</dbReference>